<dbReference type="GO" id="GO:0004571">
    <property type="term" value="F:mannosyl-oligosaccharide 1,2-alpha-mannosidase activity"/>
    <property type="evidence" value="ECO:0007669"/>
    <property type="project" value="UniProtKB-EC"/>
</dbReference>
<keyword evidence="13" id="KW-0326">Glycosidase</keyword>
<keyword evidence="6 11" id="KW-0106">Calcium</keyword>
<comment type="catalytic activity">
    <reaction evidence="8">
        <text>N(4)-(alpha-D-Man-(1-&gt;2)-alpha-D-Man-(1-&gt;2)-alpha-D-Man-(1-&gt;3)-[alpha-D-Man-(1-&gt;3)-[alpha-D-Man-(1-&gt;2)-alpha-D-Man-(1-&gt;6)]-alpha-D-Man-(1-&gt;6)]-beta-D-Man-(1-&gt;4)-beta-D-GlcNAc-(1-&gt;4)-beta-D-GlcNAc)-L-asparaginyl-[protein] (N-glucan mannose isomer 8A1,2,3B1,3) + 3 H2O = N(4)-(alpha-D-Man-(1-&gt;3)-[alpha-D-Man-(1-&gt;3)-[alpha-D-Man-(1-&gt;6)]-alpha-D-Man-(1-&gt;6)]-beta-D-Man-(1-&gt;4)-beta-D-GlcNAc-(1-&gt;4)-beta-D-GlcNAc)-L-asparaginyl-[protein] (N-glucan mannose isomer 5A1,2) + 3 beta-D-mannose</text>
        <dbReference type="Rhea" id="RHEA:56028"/>
        <dbReference type="Rhea" id="RHEA-COMP:14358"/>
        <dbReference type="Rhea" id="RHEA-COMP:14367"/>
        <dbReference type="ChEBI" id="CHEBI:15377"/>
        <dbReference type="ChEBI" id="CHEBI:28563"/>
        <dbReference type="ChEBI" id="CHEBI:59087"/>
        <dbReference type="ChEBI" id="CHEBI:60628"/>
        <dbReference type="EC" id="3.2.1.113"/>
    </reaction>
</comment>
<feature type="compositionally biased region" description="Basic and acidic residues" evidence="14">
    <location>
        <begin position="1"/>
        <end position="16"/>
    </location>
</feature>
<dbReference type="KEGG" id="kbi:30210851"/>
<dbReference type="Pfam" id="PF01532">
    <property type="entry name" value="Glyco_hydro_47"/>
    <property type="match status" value="1"/>
</dbReference>
<dbReference type="Gene3D" id="1.50.10.10">
    <property type="match status" value="1"/>
</dbReference>
<dbReference type="GO" id="GO:0005783">
    <property type="term" value="C:endoplasmic reticulum"/>
    <property type="evidence" value="ECO:0007669"/>
    <property type="project" value="TreeGrafter"/>
</dbReference>
<evidence type="ECO:0000256" key="1">
    <source>
        <dbReference type="ARBA" id="ARBA00001913"/>
    </source>
</evidence>
<sequence length="621" mass="69740">MADIRQRPVQGEKEQVKLPLPKGSKAKRLDKKDIDKKVGQIQNLNLLRFLLSLAGLGAVIWFGYKTLYPLLSTSPDIDNVQTDIPVSGSSSGSRSKFGKKSQQLFSSEQSSPMGGIKLKADVQKKKAIKDAFIWSWNAYEKHAWGSDEFSPLSQSGSNLTSAGGIGYTIVDSLDALLVLDLMPEYERARDWCKNELSFEKDAVFNTFETTIRILGGLLSAHYLTSVHTSPSIQSDAPLFLDLAVDLGERLLGAFSSPSGLPWSGINLATRSGIPDRDNQGVASLAEAASLQLELKYLSHLTGDYVYWKKAEKVTEIIRGEAVHDGIAPIFISPMNGQFVASEIRLGSRGDSYYEYLLKQWLQTDREEPVYRDMYDEAMGGIKKHLIGQTKKSGLIFTQELHPARHPRDQSQTWQVVPKQDHLVCFLGGSFLLGITEGGKREVDWKNLDEVQEEDFVVGKGIVESCMKTHETATGLAPEIAMFVQWSDERAADEDWYIKPNHNGVLIDGRNILRPETVESLFLAYRATGDEQYRQWGWEVFQAFEKWCKVPSGGYAGIEDVQTVPPRQLDRMETFWLAETLKYLFLLFDDSDHIPLNKHIFNTEAHILPVFKPEYISPFATS</sequence>
<dbReference type="PRINTS" id="PR00747">
    <property type="entry name" value="GLYHDRLASE47"/>
</dbReference>
<dbReference type="GO" id="GO:0005975">
    <property type="term" value="P:carbohydrate metabolic process"/>
    <property type="evidence" value="ECO:0007669"/>
    <property type="project" value="InterPro"/>
</dbReference>
<reference evidence="16" key="2">
    <citation type="submission" date="2024-02" db="EMBL/GenBank/DDBJ databases">
        <title>Comparative genomics of Cryptococcus and Kwoniella reveals pathogenesis evolution and contrasting modes of karyotype evolution via chromosome fusion or intercentromeric recombination.</title>
        <authorList>
            <person name="Coelho M.A."/>
            <person name="David-Palma M."/>
            <person name="Shea T."/>
            <person name="Bowers K."/>
            <person name="McGinley-Smith S."/>
            <person name="Mohammad A.W."/>
            <person name="Gnirke A."/>
            <person name="Yurkov A.M."/>
            <person name="Nowrousian M."/>
            <person name="Sun S."/>
            <person name="Cuomo C.A."/>
            <person name="Heitman J."/>
        </authorList>
    </citation>
    <scope>NUCLEOTIDE SEQUENCE</scope>
    <source>
        <strain evidence="16">CBS 10118</strain>
    </source>
</reference>
<organism evidence="16 17">
    <name type="scientific">Kwoniella bestiolae CBS 10118</name>
    <dbReference type="NCBI Taxonomy" id="1296100"/>
    <lineage>
        <taxon>Eukaryota</taxon>
        <taxon>Fungi</taxon>
        <taxon>Dikarya</taxon>
        <taxon>Basidiomycota</taxon>
        <taxon>Agaricomycotina</taxon>
        <taxon>Tremellomycetes</taxon>
        <taxon>Tremellales</taxon>
        <taxon>Cryptococcaceae</taxon>
        <taxon>Kwoniella</taxon>
    </lineage>
</organism>
<dbReference type="InterPro" id="IPR050749">
    <property type="entry name" value="Glycosyl_Hydrolase_47"/>
</dbReference>
<protein>
    <recommendedName>
        <fullName evidence="13">alpha-1,2-Mannosidase</fullName>
        <ecNumber evidence="13">3.2.1.-</ecNumber>
    </recommendedName>
</protein>
<comment type="pathway">
    <text evidence="2">Protein modification; protein glycosylation.</text>
</comment>
<feature type="transmembrane region" description="Helical" evidence="15">
    <location>
        <begin position="46"/>
        <end position="64"/>
    </location>
</feature>
<evidence type="ECO:0000256" key="4">
    <source>
        <dbReference type="ARBA" id="ARBA00022723"/>
    </source>
</evidence>
<gene>
    <name evidence="16" type="ORF">I302_107808</name>
</gene>
<evidence type="ECO:0000256" key="14">
    <source>
        <dbReference type="SAM" id="MobiDB-lite"/>
    </source>
</evidence>
<dbReference type="GeneID" id="30210851"/>
<feature type="active site" evidence="10">
    <location>
        <position position="350"/>
    </location>
</feature>
<feature type="active site" evidence="10">
    <location>
        <position position="515"/>
    </location>
</feature>
<evidence type="ECO:0000313" key="17">
    <source>
        <dbReference type="Proteomes" id="UP000092730"/>
    </source>
</evidence>
<evidence type="ECO:0000256" key="8">
    <source>
        <dbReference type="ARBA" id="ARBA00047669"/>
    </source>
</evidence>
<evidence type="ECO:0000256" key="10">
    <source>
        <dbReference type="PIRSR" id="PIRSR601382-1"/>
    </source>
</evidence>
<dbReference type="Proteomes" id="UP000092730">
    <property type="component" value="Chromosome 6"/>
</dbReference>
<dbReference type="SUPFAM" id="SSF48225">
    <property type="entry name" value="Seven-hairpin glycosidases"/>
    <property type="match status" value="1"/>
</dbReference>
<dbReference type="InterPro" id="IPR001382">
    <property type="entry name" value="Glyco_hydro_47"/>
</dbReference>
<dbReference type="InterPro" id="IPR012341">
    <property type="entry name" value="6hp_glycosidase-like_sf"/>
</dbReference>
<dbReference type="GO" id="GO:0005509">
    <property type="term" value="F:calcium ion binding"/>
    <property type="evidence" value="ECO:0007669"/>
    <property type="project" value="InterPro"/>
</dbReference>
<dbReference type="EMBL" id="CP144546">
    <property type="protein sequence ID" value="WVW85770.1"/>
    <property type="molecule type" value="Genomic_DNA"/>
</dbReference>
<comment type="cofactor">
    <cofactor evidence="1 11">
        <name>Ca(2+)</name>
        <dbReference type="ChEBI" id="CHEBI:29108"/>
    </cofactor>
</comment>
<proteinExistence type="inferred from homology"/>
<feature type="active site" description="Proton donor" evidence="10">
    <location>
        <position position="208"/>
    </location>
</feature>
<feature type="binding site" evidence="11">
    <location>
        <position position="602"/>
    </location>
    <ligand>
        <name>Ca(2+)</name>
        <dbReference type="ChEBI" id="CHEBI:29108"/>
    </ligand>
</feature>
<evidence type="ECO:0000256" key="2">
    <source>
        <dbReference type="ARBA" id="ARBA00004922"/>
    </source>
</evidence>
<dbReference type="AlphaFoldDB" id="A0AAJ8MCD3"/>
<evidence type="ECO:0000256" key="12">
    <source>
        <dbReference type="PIRSR" id="PIRSR601382-3"/>
    </source>
</evidence>
<evidence type="ECO:0000256" key="15">
    <source>
        <dbReference type="SAM" id="Phobius"/>
    </source>
</evidence>
<comment type="similarity">
    <text evidence="3 13">Belongs to the glycosyl hydrolase 47 family.</text>
</comment>
<accession>A0AAJ8MCD3</accession>
<evidence type="ECO:0000313" key="16">
    <source>
        <dbReference type="EMBL" id="WVW85770.1"/>
    </source>
</evidence>
<dbReference type="PANTHER" id="PTHR11742">
    <property type="entry name" value="MANNOSYL-OLIGOSACCHARIDE ALPHA-1,2-MANNOSIDASE-RELATED"/>
    <property type="match status" value="1"/>
</dbReference>
<reference evidence="16" key="1">
    <citation type="submission" date="2013-07" db="EMBL/GenBank/DDBJ databases">
        <authorList>
            <consortium name="The Broad Institute Genome Sequencing Platform"/>
            <person name="Cuomo C."/>
            <person name="Litvintseva A."/>
            <person name="Chen Y."/>
            <person name="Heitman J."/>
            <person name="Sun S."/>
            <person name="Springer D."/>
            <person name="Dromer F."/>
            <person name="Young S.K."/>
            <person name="Zeng Q."/>
            <person name="Gargeya S."/>
            <person name="Fitzgerald M."/>
            <person name="Abouelleil A."/>
            <person name="Alvarado L."/>
            <person name="Berlin A.M."/>
            <person name="Chapman S.B."/>
            <person name="Dewar J."/>
            <person name="Goldberg J."/>
            <person name="Griggs A."/>
            <person name="Gujja S."/>
            <person name="Hansen M."/>
            <person name="Howarth C."/>
            <person name="Imamovic A."/>
            <person name="Larimer J."/>
            <person name="McCowan C."/>
            <person name="Murphy C."/>
            <person name="Pearson M."/>
            <person name="Priest M."/>
            <person name="Roberts A."/>
            <person name="Saif S."/>
            <person name="Shea T."/>
            <person name="Sykes S."/>
            <person name="Wortman J."/>
            <person name="Nusbaum C."/>
            <person name="Birren B."/>
        </authorList>
    </citation>
    <scope>NUCLEOTIDE SEQUENCE</scope>
    <source>
        <strain evidence="16">CBS 10118</strain>
    </source>
</reference>
<evidence type="ECO:0000256" key="6">
    <source>
        <dbReference type="ARBA" id="ARBA00022837"/>
    </source>
</evidence>
<keyword evidence="4 11" id="KW-0479">Metal-binding</keyword>
<keyword evidence="15" id="KW-1133">Transmembrane helix</keyword>
<evidence type="ECO:0000256" key="5">
    <source>
        <dbReference type="ARBA" id="ARBA00022801"/>
    </source>
</evidence>
<evidence type="ECO:0000256" key="9">
    <source>
        <dbReference type="ARBA" id="ARBA00048605"/>
    </source>
</evidence>
<evidence type="ECO:0000256" key="11">
    <source>
        <dbReference type="PIRSR" id="PIRSR601382-2"/>
    </source>
</evidence>
<feature type="disulfide bond" evidence="12">
    <location>
        <begin position="424"/>
        <end position="465"/>
    </location>
</feature>
<feature type="active site" description="Proton donor" evidence="10">
    <location>
        <position position="478"/>
    </location>
</feature>
<dbReference type="PANTHER" id="PTHR11742:SF55">
    <property type="entry name" value="ENDOPLASMIC RETICULUM MANNOSYL-OLIGOSACCHARIDE 1,2-ALPHA-MANNOSIDASE"/>
    <property type="match status" value="1"/>
</dbReference>
<evidence type="ECO:0000256" key="3">
    <source>
        <dbReference type="ARBA" id="ARBA00007658"/>
    </source>
</evidence>
<feature type="region of interest" description="Disordered" evidence="14">
    <location>
        <begin position="1"/>
        <end position="25"/>
    </location>
</feature>
<keyword evidence="7 12" id="KW-1015">Disulfide bond</keyword>
<dbReference type="RefSeq" id="XP_019044540.2">
    <property type="nucleotide sequence ID" value="XM_019193063.2"/>
</dbReference>
<comment type="catalytic activity">
    <reaction evidence="9">
        <text>N(4)-(alpha-D-Man-(1-&gt;2)-alpha-D-Man-(1-&gt;2)-alpha-D-Man-(1-&gt;3)-[alpha-D-Man-(1-&gt;2)-alpha-D-Man-(1-&gt;3)-[alpha-D-Man-(1-&gt;2)-alpha-D-Man-(1-&gt;6)]-alpha-D-Man-(1-&gt;6)]-beta-D-Man-(1-&gt;4)-beta-D-GlcNAc-(1-&gt;4)-beta-D-GlcNAc)-L-asparaginyl-[protein] (N-glucan mannose isomer 9A1,2,3B1,2,3) + 4 H2O = N(4)-(alpha-D-Man-(1-&gt;3)-[alpha-D-Man-(1-&gt;3)-[alpha-D-Man-(1-&gt;6)]-alpha-D-Man-(1-&gt;6)]-beta-D-Man-(1-&gt;4)-beta-D-GlcNAc-(1-&gt;4)-beta-D-GlcNAc)-L-asparaginyl-[protein] (N-glucan mannose isomer 5A1,2) + 4 beta-D-mannose</text>
        <dbReference type="Rhea" id="RHEA:56008"/>
        <dbReference type="Rhea" id="RHEA-COMP:14356"/>
        <dbReference type="Rhea" id="RHEA-COMP:14367"/>
        <dbReference type="ChEBI" id="CHEBI:15377"/>
        <dbReference type="ChEBI" id="CHEBI:28563"/>
        <dbReference type="ChEBI" id="CHEBI:59087"/>
        <dbReference type="ChEBI" id="CHEBI:139493"/>
        <dbReference type="EC" id="3.2.1.113"/>
    </reaction>
</comment>
<keyword evidence="15" id="KW-0472">Membrane</keyword>
<keyword evidence="15" id="KW-0812">Transmembrane</keyword>
<dbReference type="EC" id="3.2.1.-" evidence="13"/>
<dbReference type="GO" id="GO:0036503">
    <property type="term" value="P:ERAD pathway"/>
    <property type="evidence" value="ECO:0007669"/>
    <property type="project" value="UniProtKB-ARBA"/>
</dbReference>
<dbReference type="InterPro" id="IPR036026">
    <property type="entry name" value="Seven-hairpin_glycosidases"/>
</dbReference>
<evidence type="ECO:0000256" key="13">
    <source>
        <dbReference type="RuleBase" id="RU361193"/>
    </source>
</evidence>
<evidence type="ECO:0000256" key="7">
    <source>
        <dbReference type="ARBA" id="ARBA00023157"/>
    </source>
</evidence>
<keyword evidence="17" id="KW-1185">Reference proteome</keyword>
<name>A0AAJ8MCD3_9TREE</name>
<keyword evidence="5 13" id="KW-0378">Hydrolase</keyword>
<dbReference type="GO" id="GO:0016020">
    <property type="term" value="C:membrane"/>
    <property type="evidence" value="ECO:0007669"/>
    <property type="project" value="InterPro"/>
</dbReference>